<accession>A0ABT4MRJ9</accession>
<feature type="domain" description="GAD-related" evidence="1">
    <location>
        <begin position="311"/>
        <end position="406"/>
    </location>
</feature>
<dbReference type="RefSeq" id="WP_301570151.1">
    <property type="nucleotide sequence ID" value="NZ_JAPWIE010000002.1"/>
</dbReference>
<organism evidence="2 3">
    <name type="scientific">Gordonia rubripertincta</name>
    <name type="common">Rhodococcus corallinus</name>
    <dbReference type="NCBI Taxonomy" id="36822"/>
    <lineage>
        <taxon>Bacteria</taxon>
        <taxon>Bacillati</taxon>
        <taxon>Actinomycetota</taxon>
        <taxon>Actinomycetes</taxon>
        <taxon>Mycobacteriales</taxon>
        <taxon>Gordoniaceae</taxon>
        <taxon>Gordonia</taxon>
    </lineage>
</organism>
<reference evidence="2" key="1">
    <citation type="submission" date="2022-12" db="EMBL/GenBank/DDBJ databases">
        <authorList>
            <person name="Krivoruchko A.V."/>
            <person name="Elkin A."/>
        </authorList>
    </citation>
    <scope>NUCLEOTIDE SEQUENCE</scope>
    <source>
        <strain evidence="2">IEGM 1388</strain>
    </source>
</reference>
<evidence type="ECO:0000259" key="1">
    <source>
        <dbReference type="Pfam" id="PF08887"/>
    </source>
</evidence>
<dbReference type="EMBL" id="JAPWIE010000002">
    <property type="protein sequence ID" value="MCZ4549630.1"/>
    <property type="molecule type" value="Genomic_DNA"/>
</dbReference>
<proteinExistence type="predicted"/>
<evidence type="ECO:0000313" key="2">
    <source>
        <dbReference type="EMBL" id="MCZ4549630.1"/>
    </source>
</evidence>
<keyword evidence="3" id="KW-1185">Reference proteome</keyword>
<name>A0ABT4MRJ9_GORRU</name>
<dbReference type="InterPro" id="IPR014983">
    <property type="entry name" value="GAD-rel"/>
</dbReference>
<sequence>MYRVDVRIENRRNYRVSIAREAAGDDGSVYRRTVPIAEGYQAAALHLLGQLTGGAVSSDEIEWNIAPEPQYSDVVVAMFTTLENRLVAEYAASIVFDERDVEASMDQVDNLLRALPDQVEGHADIRALLLESMESMMDDFEAHQFDEEVLWSHSRVLDHLPRDPSTMPDNWRYQDVLAFAFMAYPHDGIEVDELIDECTDWDEIKRIAEFHDFIYRYFDARIDGLDDAAKDYLLDSRAGPTNYSSAQGEYGFDVRIPYVVICHLHEQGDLRQFLTGETEFDAVWAALGSTGKQLPLEVHRFLSTWNTSWTGAPLDQRAVPDSYFDEYSDLPDIVRTFWREVGFAGFDQGLLWVCDPHEWQPIIDEWLAGLDLPAPYRNGHIPLFRTAFGEIICFKAGLGSVIRIDSLTPEIIYVTPGYDFGTLASRLSRHVGGGTYWRRAFEKIVAELGPLDHATMYLFDPLPFVGENPRGPSVIYLPDRAVRVDARSAMSTIRAAAVDLKVTPARIFRSFGGRDD</sequence>
<comment type="caution">
    <text evidence="2">The sequence shown here is derived from an EMBL/GenBank/DDBJ whole genome shotgun (WGS) entry which is preliminary data.</text>
</comment>
<protein>
    <submittedName>
        <fullName evidence="2">GAD-like domain-containing protein</fullName>
    </submittedName>
</protein>
<gene>
    <name evidence="2" type="ORF">O4213_06535</name>
</gene>
<evidence type="ECO:0000313" key="3">
    <source>
        <dbReference type="Proteomes" id="UP001067235"/>
    </source>
</evidence>
<dbReference type="Pfam" id="PF08887">
    <property type="entry name" value="GAD-like"/>
    <property type="match status" value="1"/>
</dbReference>
<dbReference type="Proteomes" id="UP001067235">
    <property type="component" value="Unassembled WGS sequence"/>
</dbReference>